<proteinExistence type="predicted"/>
<name>A0A7W8G091_9GAMM</name>
<protein>
    <recommendedName>
        <fullName evidence="1">AAA+ ATPase domain-containing protein</fullName>
    </recommendedName>
</protein>
<dbReference type="SMART" id="SM00382">
    <property type="entry name" value="AAA"/>
    <property type="match status" value="1"/>
</dbReference>
<sequence>MTRATLIGPSRDGDQFHYHWAARQCLQLLPGSNDLVAVTIEGVSANENPNYLADGEEVVDVGLYFGDEAFAHLRLLRYVQLKHSTRQAQEHWTASDLKKTIAGFAARFKRLADEHGIEAVRPKVQFACTTNRPLAQDVSEALYDLAQGVPPRHFSIAQRLVSYSKLDDASAAEFFALFQVEARTPDLWAQRNLLARDLSTYLADADADTPLQIKELVTRKASSEFESDRAIRRLDLLRAIKVDEDQLLPAPCSISAPTVLLSRAQEASLIAEMLAGGKILVIHADGGVGKSTLSLRLAAAVPAGSHAVVYDCYGDGLYRHALNYRHRPQDALVQIANELASRALCDPLIPTTRADAKQYLRAFMGRMNQAINLLRSGRPDACLCIIIDAADNAEIAAEELGDGSFVRDLIRASVPDGVHFVFTCRTHRIDLLRAPLDANLVALEPFTQEETAKHLRGIFDDATDVEVSEFHYLSSANPRVQALALKTRGTLQETLQALGPTPSTVERTIGELLERAVAAAKDKAARTESAQIELICRGLAVLRPLVPISILARMSGVPEGAVRTFALELERPLLLKGDGLHFLDEPTETWFRERFQPEADALAPFIDRLRPLAAESAYVASTLPQLLLSAGRIDELVCLALSDRDLPMNNPIERRDVELQRLLFALKSCLKNQRWLEAAKLALKAGGEVAAESRQVQILQQNTHLAGALLAADRLEELVARRTFSSSWTGSHHVYDAGLFCARAELAADAQNRLRMALAWLSAWARQPVDDEAAVDDDDRCEFVVAMLRLRGADAAAEFLRGWTALDLSLSAGRMVGSRLVDLGQYELIDQLAHAAGNNIYLVLGLAEAVAKVGRTLPPEPLRRTMRILGDRRVQLPPDTGWSAEYPTLSAVQAAVVQAARLDPAHDAFHAAILERYLPAELPHGFVERYGSGREPLLRAYAVEAALRGQPLVPADIAPERLREQVSPQGRRIRSQDGDHFLLAVGGMLPWFNLWAELALGRQPVDLETRIASAASSSEHAEARDYHARLQYRQIAAIEWSRILGLAPRVSGVALKGLVSWGEHKDRPLTSTTLTTMAYVVARTPGLEGQSLAWGAAAHALLESQAEDAQEQAEAYLNLARAVLPASSREAAAYFAKAFGIASCIGDENLDRWSALLSVARTAAERREPRPQSAYRLSRAAELTYKYIVRDKHFDWEGTVEAISDLCPASSLAILSRWRDRRFGRSDELLPIAVQRLVTKGSLPATTAVSLAGLRADWNRLEDLRCALRSLSDASSRRLHVNVAYRYMCVESHPRSTWEALSKTVQELGIALPDLDRLVVARGLTDTASRADDTQAPAETQLTCEVPWGLVFHDVVMLDPTSLRDAYDRFNEVDPLPRRTSFFAEAADRAGLGRLADLVDAVAAWPDLDTYDLACLVDALSSVLPQQLSLRTAVRQAALDVARRLPNRVRLDSWEGDSIFARLQSLQILSRTDLVQAALTGYSTDVTALGARSLFHIAALLATRLSPQQSDETLNFGIDLLETSTRDDDGDGPWTPSLQPSDSVINALAGYVWAGLASPRREERWEFSHVIRSWVELDWRDALEALRSYATTGAAAPFVDGRLVFYALHARQWLLIGLARGALERPATLSSWIPYLTNAITESHVLLRAFAAKTLRFLHEAGIPGTPTLDVLDGVNASLLPWAVEHDWQQVDADSDDEHGDSSHDYVFGIDIGPYWFAPLGMVFGVGERAVSRRARKLLPAIFGVLGARAGDDARHKLHIFGSSETHHSHGELPATDELRSYQAYHLLMSVAAQLLDSHAVGKRDDMDVDQFSEWISRFLVARTDGRWCADRRDPYLVPSDPTQKGYVPDWRWQVSPHGIDENARTDDGLRVLWGHWAVESENGRELIRVQSAYVSRGCASALLSALQTSPDLNHAWLPAIDGQGNIDFRQFRISGWVEHESEVRGADADDPWAAGIHDPGPSPGKATINALALTPSADGRCWTASGVLMRSESWAHEVGYGREREQLVGSRLAANAGAVRQLLAAKPDACLILSISVRRRPSRYSQDNDATPAHGAPYVRYYLLDSDDIARTL</sequence>
<gene>
    <name evidence="2" type="ORF">HNQ52_002820</name>
</gene>
<keyword evidence="3" id="KW-1185">Reference proteome</keyword>
<dbReference type="SUPFAM" id="SSF52540">
    <property type="entry name" value="P-loop containing nucleoside triphosphate hydrolases"/>
    <property type="match status" value="1"/>
</dbReference>
<feature type="domain" description="AAA+ ATPase" evidence="1">
    <location>
        <begin position="276"/>
        <end position="446"/>
    </location>
</feature>
<dbReference type="RefSeq" id="WP_183961794.1">
    <property type="nucleotide sequence ID" value="NZ_JACHHP010000005.1"/>
</dbReference>
<accession>A0A7W8G091</accession>
<reference evidence="2 3" key="1">
    <citation type="submission" date="2020-08" db="EMBL/GenBank/DDBJ databases">
        <title>Genomic Encyclopedia of Type Strains, Phase IV (KMG-IV): sequencing the most valuable type-strain genomes for metagenomic binning, comparative biology and taxonomic classification.</title>
        <authorList>
            <person name="Goeker M."/>
        </authorList>
    </citation>
    <scope>NUCLEOTIDE SEQUENCE [LARGE SCALE GENOMIC DNA]</scope>
    <source>
        <strain evidence="2 3">DSM 24163</strain>
    </source>
</reference>
<evidence type="ECO:0000259" key="1">
    <source>
        <dbReference type="SMART" id="SM00382"/>
    </source>
</evidence>
<dbReference type="Proteomes" id="UP000521199">
    <property type="component" value="Unassembled WGS sequence"/>
</dbReference>
<dbReference type="InterPro" id="IPR027417">
    <property type="entry name" value="P-loop_NTPase"/>
</dbReference>
<organism evidence="2 3">
    <name type="scientific">Chiayiivirga flava</name>
    <dbReference type="NCBI Taxonomy" id="659595"/>
    <lineage>
        <taxon>Bacteria</taxon>
        <taxon>Pseudomonadati</taxon>
        <taxon>Pseudomonadota</taxon>
        <taxon>Gammaproteobacteria</taxon>
        <taxon>Lysobacterales</taxon>
        <taxon>Lysobacteraceae</taxon>
        <taxon>Chiayiivirga</taxon>
    </lineage>
</organism>
<dbReference type="EMBL" id="JACHHP010000005">
    <property type="protein sequence ID" value="MBB5209257.1"/>
    <property type="molecule type" value="Genomic_DNA"/>
</dbReference>
<dbReference type="InterPro" id="IPR003593">
    <property type="entry name" value="AAA+_ATPase"/>
</dbReference>
<evidence type="ECO:0000313" key="3">
    <source>
        <dbReference type="Proteomes" id="UP000521199"/>
    </source>
</evidence>
<comment type="caution">
    <text evidence="2">The sequence shown here is derived from an EMBL/GenBank/DDBJ whole genome shotgun (WGS) entry which is preliminary data.</text>
</comment>
<evidence type="ECO:0000313" key="2">
    <source>
        <dbReference type="EMBL" id="MBB5209257.1"/>
    </source>
</evidence>